<name>A0ABT4CJ22_9CLOT</name>
<comment type="caution">
    <text evidence="10">The sequence shown here is derived from an EMBL/GenBank/DDBJ whole genome shotgun (WGS) entry which is preliminary data.</text>
</comment>
<evidence type="ECO:0000256" key="3">
    <source>
        <dbReference type="ARBA" id="ARBA00023125"/>
    </source>
</evidence>
<dbReference type="Pfam" id="PF00072">
    <property type="entry name" value="Response_reg"/>
    <property type="match status" value="1"/>
</dbReference>
<evidence type="ECO:0000259" key="9">
    <source>
        <dbReference type="PROSITE" id="PS51755"/>
    </source>
</evidence>
<dbReference type="InterPro" id="IPR039420">
    <property type="entry name" value="WalR-like"/>
</dbReference>
<keyword evidence="3 7" id="KW-0238">DNA-binding</keyword>
<proteinExistence type="predicted"/>
<dbReference type="Gene3D" id="6.10.250.690">
    <property type="match status" value="1"/>
</dbReference>
<accession>A0ABT4CJ22</accession>
<dbReference type="SUPFAM" id="SSF52172">
    <property type="entry name" value="CheY-like"/>
    <property type="match status" value="1"/>
</dbReference>
<dbReference type="SMART" id="SM00862">
    <property type="entry name" value="Trans_reg_C"/>
    <property type="match status" value="1"/>
</dbReference>
<dbReference type="Gene3D" id="1.10.10.10">
    <property type="entry name" value="Winged helix-like DNA-binding domain superfamily/Winged helix DNA-binding domain"/>
    <property type="match status" value="1"/>
</dbReference>
<feature type="domain" description="Response regulatory" evidence="8">
    <location>
        <begin position="4"/>
        <end position="117"/>
    </location>
</feature>
<evidence type="ECO:0000313" key="11">
    <source>
        <dbReference type="Proteomes" id="UP001079657"/>
    </source>
</evidence>
<dbReference type="Proteomes" id="UP001079657">
    <property type="component" value="Unassembled WGS sequence"/>
</dbReference>
<dbReference type="SMART" id="SM00448">
    <property type="entry name" value="REC"/>
    <property type="match status" value="1"/>
</dbReference>
<evidence type="ECO:0000259" key="8">
    <source>
        <dbReference type="PROSITE" id="PS50110"/>
    </source>
</evidence>
<comment type="function">
    <text evidence="5">May play the central regulatory role in sporulation. It may be an element of the effector pathway responsible for the activation of sporulation genes in response to nutritional stress. Spo0A may act in concert with spo0H (a sigma factor) to control the expression of some genes that are critical to the sporulation process.</text>
</comment>
<keyword evidence="11" id="KW-1185">Reference proteome</keyword>
<dbReference type="Pfam" id="PF00486">
    <property type="entry name" value="Trans_reg_C"/>
    <property type="match status" value="1"/>
</dbReference>
<feature type="DNA-binding region" description="OmpR/PhoB-type" evidence="7">
    <location>
        <begin position="130"/>
        <end position="226"/>
    </location>
</feature>
<dbReference type="SUPFAM" id="SSF46894">
    <property type="entry name" value="C-terminal effector domain of the bipartite response regulators"/>
    <property type="match status" value="1"/>
</dbReference>
<feature type="domain" description="OmpR/PhoB-type" evidence="9">
    <location>
        <begin position="130"/>
        <end position="226"/>
    </location>
</feature>
<dbReference type="Gene3D" id="3.40.50.2300">
    <property type="match status" value="1"/>
</dbReference>
<dbReference type="InterPro" id="IPR016032">
    <property type="entry name" value="Sig_transdc_resp-reg_C-effctor"/>
</dbReference>
<dbReference type="PANTHER" id="PTHR48111">
    <property type="entry name" value="REGULATOR OF RPOS"/>
    <property type="match status" value="1"/>
</dbReference>
<reference evidence="10" key="1">
    <citation type="submission" date="2022-12" db="EMBL/GenBank/DDBJ databases">
        <authorList>
            <person name="Wang J."/>
        </authorList>
    </citation>
    <scope>NUCLEOTIDE SEQUENCE</scope>
    <source>
        <strain evidence="10">HY-42-06</strain>
    </source>
</reference>
<protein>
    <recommendedName>
        <fullName evidence="1">Stage 0 sporulation protein A homolog</fullName>
    </recommendedName>
</protein>
<dbReference type="EMBL" id="JAPQES010000001">
    <property type="protein sequence ID" value="MCY6369055.1"/>
    <property type="molecule type" value="Genomic_DNA"/>
</dbReference>
<dbReference type="InterPro" id="IPR011006">
    <property type="entry name" value="CheY-like_superfamily"/>
</dbReference>
<dbReference type="InterPro" id="IPR036388">
    <property type="entry name" value="WH-like_DNA-bd_sf"/>
</dbReference>
<keyword evidence="4" id="KW-0804">Transcription</keyword>
<evidence type="ECO:0000313" key="10">
    <source>
        <dbReference type="EMBL" id="MCY6369055.1"/>
    </source>
</evidence>
<dbReference type="InterPro" id="IPR001867">
    <property type="entry name" value="OmpR/PhoB-type_DNA-bd"/>
</dbReference>
<evidence type="ECO:0000256" key="7">
    <source>
        <dbReference type="PROSITE-ProRule" id="PRU01091"/>
    </source>
</evidence>
<gene>
    <name evidence="10" type="ORF">OXH55_00155</name>
</gene>
<keyword evidence="2" id="KW-0805">Transcription regulation</keyword>
<sequence>MSKKVLIIEDEAKIRRVIKDYLMCDDINILEAEDGIKGIELFEKNKIDLIILDIMIPGLDGWSVCEKIRQKSDVMIVMLTAKSEEGDKLLGYELGADDYITKPFSPRVLRAKINALLSRIDKSKENKEQNQIFIYKHLNIDLKARKVFVKDKEMNLASKEYNLLVYLLSNKNIALAREQILDKIWGIDFNGLDRTVDTTIKRLRAKIGNEVLPIKAVRGYGYRFEVKE</sequence>
<keyword evidence="6" id="KW-0597">Phosphoprotein</keyword>
<evidence type="ECO:0000256" key="1">
    <source>
        <dbReference type="ARBA" id="ARBA00018672"/>
    </source>
</evidence>
<dbReference type="CDD" id="cd00383">
    <property type="entry name" value="trans_reg_C"/>
    <property type="match status" value="1"/>
</dbReference>
<dbReference type="InterPro" id="IPR001789">
    <property type="entry name" value="Sig_transdc_resp-reg_receiver"/>
</dbReference>
<organism evidence="10 11">
    <name type="scientific">Clostridium ganghwense</name>
    <dbReference type="NCBI Taxonomy" id="312089"/>
    <lineage>
        <taxon>Bacteria</taxon>
        <taxon>Bacillati</taxon>
        <taxon>Bacillota</taxon>
        <taxon>Clostridia</taxon>
        <taxon>Eubacteriales</taxon>
        <taxon>Clostridiaceae</taxon>
        <taxon>Clostridium</taxon>
    </lineage>
</organism>
<evidence type="ECO:0000256" key="2">
    <source>
        <dbReference type="ARBA" id="ARBA00023015"/>
    </source>
</evidence>
<evidence type="ECO:0000256" key="6">
    <source>
        <dbReference type="PROSITE-ProRule" id="PRU00169"/>
    </source>
</evidence>
<evidence type="ECO:0000256" key="4">
    <source>
        <dbReference type="ARBA" id="ARBA00023163"/>
    </source>
</evidence>
<dbReference type="RefSeq" id="WP_268047381.1">
    <property type="nucleotide sequence ID" value="NZ_JAPQES010000001.1"/>
</dbReference>
<dbReference type="PROSITE" id="PS50110">
    <property type="entry name" value="RESPONSE_REGULATORY"/>
    <property type="match status" value="1"/>
</dbReference>
<feature type="modified residue" description="4-aspartylphosphate" evidence="6">
    <location>
        <position position="53"/>
    </location>
</feature>
<dbReference type="PANTHER" id="PTHR48111:SF73">
    <property type="entry name" value="ALKALINE PHOSPHATASE SYNTHESIS TRANSCRIPTIONAL REGULATORY PROTEIN PHOP"/>
    <property type="match status" value="1"/>
</dbReference>
<dbReference type="CDD" id="cd17574">
    <property type="entry name" value="REC_OmpR"/>
    <property type="match status" value="1"/>
</dbReference>
<dbReference type="PROSITE" id="PS51755">
    <property type="entry name" value="OMPR_PHOB"/>
    <property type="match status" value="1"/>
</dbReference>
<evidence type="ECO:0000256" key="5">
    <source>
        <dbReference type="ARBA" id="ARBA00024867"/>
    </source>
</evidence>